<keyword evidence="1" id="KW-0472">Membrane</keyword>
<reference evidence="2 3" key="1">
    <citation type="submission" date="2016-04" db="EMBL/GenBank/DDBJ databases">
        <authorList>
            <person name="Evans L.H."/>
            <person name="Alamgir A."/>
            <person name="Owens N."/>
            <person name="Weber N.D."/>
            <person name="Virtaneva K."/>
            <person name="Barbian K."/>
            <person name="Babar A."/>
            <person name="Rosenke K."/>
        </authorList>
    </citation>
    <scope>NUCLEOTIDE SEQUENCE [LARGE SCALE GENOMIC DNA]</scope>
    <source>
        <strain evidence="2 3">JL2886</strain>
    </source>
</reference>
<evidence type="ECO:0000256" key="1">
    <source>
        <dbReference type="SAM" id="Phobius"/>
    </source>
</evidence>
<dbReference type="AlphaFoldDB" id="A0A1B0ZTA4"/>
<dbReference type="EMBL" id="CP015124">
    <property type="protein sequence ID" value="ANP37412.1"/>
    <property type="molecule type" value="Genomic_DNA"/>
</dbReference>
<dbReference type="OrthoDB" id="7159403at2"/>
<dbReference type="PATRIC" id="fig|60890.4.peg.2450"/>
<keyword evidence="3" id="KW-1185">Reference proteome</keyword>
<accession>A0A1B0ZTA4</accession>
<gene>
    <name evidence="2" type="ORF">JL2886_02523</name>
</gene>
<dbReference type="Proteomes" id="UP000092565">
    <property type="component" value="Chromosome"/>
</dbReference>
<name>A0A1B0ZTA4_9RHOB</name>
<feature type="transmembrane region" description="Helical" evidence="1">
    <location>
        <begin position="7"/>
        <end position="27"/>
    </location>
</feature>
<keyword evidence="1" id="KW-1133">Transmembrane helix</keyword>
<sequence>MLPARFAPVLFGFLLSGIMSGIVIMVATLRTRGFSAQAFDTWLTSWLYSWPVAFCVVLVVAPLVRRFVNGLVKQG</sequence>
<proteinExistence type="predicted"/>
<evidence type="ECO:0008006" key="4">
    <source>
        <dbReference type="Google" id="ProtNLM"/>
    </source>
</evidence>
<organism evidence="2 3">
    <name type="scientific">Phaeobacter gallaeciensis</name>
    <dbReference type="NCBI Taxonomy" id="60890"/>
    <lineage>
        <taxon>Bacteria</taxon>
        <taxon>Pseudomonadati</taxon>
        <taxon>Pseudomonadota</taxon>
        <taxon>Alphaproteobacteria</taxon>
        <taxon>Rhodobacterales</taxon>
        <taxon>Roseobacteraceae</taxon>
        <taxon>Phaeobacter</taxon>
    </lineage>
</organism>
<feature type="transmembrane region" description="Helical" evidence="1">
    <location>
        <begin position="47"/>
        <end position="64"/>
    </location>
</feature>
<dbReference type="RefSeq" id="WP_065272240.1">
    <property type="nucleotide sequence ID" value="NZ_CP015124.1"/>
</dbReference>
<dbReference type="InterPro" id="IPR021529">
    <property type="entry name" value="DUF2798"/>
</dbReference>
<evidence type="ECO:0000313" key="2">
    <source>
        <dbReference type="EMBL" id="ANP37412.1"/>
    </source>
</evidence>
<keyword evidence="1" id="KW-0812">Transmembrane</keyword>
<protein>
    <recommendedName>
        <fullName evidence="4">DUF2798 domain-containing protein</fullName>
    </recommendedName>
</protein>
<dbReference type="Pfam" id="PF11391">
    <property type="entry name" value="DUF2798"/>
    <property type="match status" value="1"/>
</dbReference>
<evidence type="ECO:0000313" key="3">
    <source>
        <dbReference type="Proteomes" id="UP000092565"/>
    </source>
</evidence>